<dbReference type="SUPFAM" id="SSF55811">
    <property type="entry name" value="Nudix"/>
    <property type="match status" value="1"/>
</dbReference>
<comment type="caution">
    <text evidence="5">The sequence shown here is derived from an EMBL/GenBank/DDBJ whole genome shotgun (WGS) entry which is preliminary data.</text>
</comment>
<feature type="domain" description="Nudix hydrolase" evidence="4">
    <location>
        <begin position="139"/>
        <end position="267"/>
    </location>
</feature>
<name>A0ABV1H4T7_9FIRM</name>
<dbReference type="PRINTS" id="PR00502">
    <property type="entry name" value="NUDIXFAMILY"/>
</dbReference>
<evidence type="ECO:0000313" key="5">
    <source>
        <dbReference type="EMBL" id="MEQ2554701.1"/>
    </source>
</evidence>
<dbReference type="InterPro" id="IPR036649">
    <property type="entry name" value="Pyrophosphatase_sf"/>
</dbReference>
<keyword evidence="2 3" id="KW-0378">Hydrolase</keyword>
<accession>A0ABV1H4T7</accession>
<dbReference type="InterPro" id="IPR020084">
    <property type="entry name" value="NUDIX_hydrolase_CS"/>
</dbReference>
<evidence type="ECO:0000256" key="3">
    <source>
        <dbReference type="RuleBase" id="RU003476"/>
    </source>
</evidence>
<dbReference type="InterPro" id="IPR015797">
    <property type="entry name" value="NUDIX_hydrolase-like_dom_sf"/>
</dbReference>
<reference evidence="5" key="1">
    <citation type="submission" date="2024-03" db="EMBL/GenBank/DDBJ databases">
        <title>Human intestinal bacterial collection.</title>
        <authorList>
            <person name="Pauvert C."/>
            <person name="Hitch T.C.A."/>
            <person name="Clavel T."/>
        </authorList>
    </citation>
    <scope>NUCLEOTIDE SEQUENCE [LARGE SCALE GENOMIC DNA]</scope>
    <source>
        <strain evidence="5">CLA-AA-H89B</strain>
    </source>
</reference>
<dbReference type="InterPro" id="IPR020476">
    <property type="entry name" value="Nudix_hydrolase"/>
</dbReference>
<dbReference type="Pfam" id="PF00293">
    <property type="entry name" value="NUDIX"/>
    <property type="match status" value="1"/>
</dbReference>
<dbReference type="PANTHER" id="PTHR43736">
    <property type="entry name" value="ADP-RIBOSE PYROPHOSPHATASE"/>
    <property type="match status" value="1"/>
</dbReference>
<comment type="similarity">
    <text evidence="1 3">Belongs to the Nudix hydrolase family.</text>
</comment>
<dbReference type="CDD" id="cd04693">
    <property type="entry name" value="NUDIX_Hydrolase"/>
    <property type="match status" value="1"/>
</dbReference>
<dbReference type="InterPro" id="IPR000086">
    <property type="entry name" value="NUDIX_hydrolase_dom"/>
</dbReference>
<dbReference type="EMBL" id="JBBMFS010000004">
    <property type="protein sequence ID" value="MEQ2554701.1"/>
    <property type="molecule type" value="Genomic_DNA"/>
</dbReference>
<dbReference type="PROSITE" id="PS51462">
    <property type="entry name" value="NUDIX"/>
    <property type="match status" value="1"/>
</dbReference>
<evidence type="ECO:0000256" key="1">
    <source>
        <dbReference type="ARBA" id="ARBA00005582"/>
    </source>
</evidence>
<dbReference type="PANTHER" id="PTHR43736:SF1">
    <property type="entry name" value="DIHYDRONEOPTERIN TRIPHOSPHATE DIPHOSPHATASE"/>
    <property type="match status" value="1"/>
</dbReference>
<evidence type="ECO:0000313" key="6">
    <source>
        <dbReference type="Proteomes" id="UP001546774"/>
    </source>
</evidence>
<dbReference type="Gene3D" id="3.90.79.10">
    <property type="entry name" value="Nucleoside Triphosphate Pyrophosphohydrolase"/>
    <property type="match status" value="1"/>
</dbReference>
<keyword evidence="6" id="KW-1185">Reference proteome</keyword>
<protein>
    <submittedName>
        <fullName evidence="5">NUDIX domain-containing protein</fullName>
    </submittedName>
</protein>
<evidence type="ECO:0000256" key="2">
    <source>
        <dbReference type="ARBA" id="ARBA00022801"/>
    </source>
</evidence>
<evidence type="ECO:0000259" key="4">
    <source>
        <dbReference type="PROSITE" id="PS51462"/>
    </source>
</evidence>
<dbReference type="PROSITE" id="PS00893">
    <property type="entry name" value="NUDIX_BOX"/>
    <property type="match status" value="1"/>
</dbReference>
<dbReference type="SUPFAM" id="SSF50324">
    <property type="entry name" value="Inorganic pyrophosphatase"/>
    <property type="match status" value="1"/>
</dbReference>
<gene>
    <name evidence="5" type="ORF">WMO37_06650</name>
</gene>
<sequence>MDDELITVTVDRPIGSSHPDYPSLVYPVNYGYIEGVLTPGGEEQDAYIIGVDIPVDKFTGRKIAIIHRKDDVGDKWVVAPENMPYTKQQIEEMVYFQEQYYDSFVQMLNEEMWDACDAWENKLGYKVPRSMAKSLADGVFHVVVMIYTVTTDGRVLVTQRSQNKTNPLKWEVTGGSILAGETPQEGAVRELSEETGITAQTSDLVQLYEYADYRRHSIYHSYVYVTQPDTKVTLQEGETMNYRWLSYKEFVELVESDRFVPSEQERFCTNRAIIEKKLMSIKEFKEMSDI</sequence>
<proteinExistence type="inferred from homology"/>
<dbReference type="Proteomes" id="UP001546774">
    <property type="component" value="Unassembled WGS sequence"/>
</dbReference>
<organism evidence="5 6">
    <name type="scientific">Lachnospira intestinalis</name>
    <dbReference type="NCBI Taxonomy" id="3133158"/>
    <lineage>
        <taxon>Bacteria</taxon>
        <taxon>Bacillati</taxon>
        <taxon>Bacillota</taxon>
        <taxon>Clostridia</taxon>
        <taxon>Lachnospirales</taxon>
        <taxon>Lachnospiraceae</taxon>
        <taxon>Lachnospira</taxon>
    </lineage>
</organism>